<evidence type="ECO:0008006" key="3">
    <source>
        <dbReference type="Google" id="ProtNLM"/>
    </source>
</evidence>
<sequence length="100" mass="11592">MLAVLEHLHHPQAMLEEIARVLKPNGILLLTVPSHLAKPVLEFLAFRLKIVSEAEIADHKRYYNKRDLRELVASVPELTLTKHKYFQLGMNNFCIIHKRA</sequence>
<proteinExistence type="predicted"/>
<dbReference type="PATRIC" id="fig|1357399.3.peg.843"/>
<reference evidence="1 2" key="1">
    <citation type="submission" date="2013-10" db="EMBL/GenBank/DDBJ databases">
        <title>The Genome Sequence of Helicobacter canis NCTC 12740.</title>
        <authorList>
            <consortium name="The Broad Institute Genomics Platform"/>
            <person name="Earl A."/>
            <person name="Fox J.G."/>
            <person name="Shen Z."/>
            <person name="Young S.K."/>
            <person name="Zeng Q."/>
            <person name="Gargeya S."/>
            <person name="Fitzgerald M."/>
            <person name="Abouelleil A."/>
            <person name="Alvarado L."/>
            <person name="Chapman S.B."/>
            <person name="Gainer-Dewar J."/>
            <person name="Goldberg J."/>
            <person name="Griggs A."/>
            <person name="Gujja S."/>
            <person name="Hansen M."/>
            <person name="Howarth C."/>
            <person name="Imamovic A."/>
            <person name="Ireland A."/>
            <person name="Larimer J."/>
            <person name="McCowan C."/>
            <person name="Murphy C."/>
            <person name="Pearson M."/>
            <person name="Poon T.W."/>
            <person name="Priest M."/>
            <person name="Roberts A."/>
            <person name="Saif S."/>
            <person name="Shea T."/>
            <person name="Sykes S."/>
            <person name="Wortman J."/>
            <person name="Nusbaum C."/>
            <person name="Birren B."/>
        </authorList>
    </citation>
    <scope>NUCLEOTIDE SEQUENCE [LARGE SCALE GENOMIC DNA]</scope>
    <source>
        <strain evidence="1 2">NCTC 12740</strain>
    </source>
</reference>
<evidence type="ECO:0000313" key="1">
    <source>
        <dbReference type="EMBL" id="ETD27881.1"/>
    </source>
</evidence>
<dbReference type="EMBL" id="AZJJ01000001">
    <property type="protein sequence ID" value="ETD27881.1"/>
    <property type="molecule type" value="Genomic_DNA"/>
</dbReference>
<keyword evidence="2" id="KW-1185">Reference proteome</keyword>
<accession>V8CM95</accession>
<evidence type="ECO:0000313" key="2">
    <source>
        <dbReference type="Proteomes" id="UP000018688"/>
    </source>
</evidence>
<protein>
    <recommendedName>
        <fullName evidence="3">Methyltransferase type 11 domain-containing protein</fullName>
    </recommendedName>
</protein>
<dbReference type="Proteomes" id="UP000018688">
    <property type="component" value="Unassembled WGS sequence"/>
</dbReference>
<organism evidence="1 2">
    <name type="scientific">Helicobacter canis NCTC 12740</name>
    <dbReference type="NCBI Taxonomy" id="1357399"/>
    <lineage>
        <taxon>Bacteria</taxon>
        <taxon>Pseudomonadati</taxon>
        <taxon>Campylobacterota</taxon>
        <taxon>Epsilonproteobacteria</taxon>
        <taxon>Campylobacterales</taxon>
        <taxon>Helicobacteraceae</taxon>
        <taxon>Helicobacter</taxon>
    </lineage>
</organism>
<dbReference type="Pfam" id="PF13489">
    <property type="entry name" value="Methyltransf_23"/>
    <property type="match status" value="1"/>
</dbReference>
<dbReference type="AlphaFoldDB" id="V8CM95"/>
<dbReference type="STRING" id="1357399.HMPREF2087_00805"/>
<dbReference type="SUPFAM" id="SSF53335">
    <property type="entry name" value="S-adenosyl-L-methionine-dependent methyltransferases"/>
    <property type="match status" value="1"/>
</dbReference>
<dbReference type="eggNOG" id="COG2226">
    <property type="taxonomic scope" value="Bacteria"/>
</dbReference>
<gene>
    <name evidence="1" type="ORF">HMPREF2087_00805</name>
</gene>
<dbReference type="RefSeq" id="WP_023929735.1">
    <property type="nucleotide sequence ID" value="NZ_KI669458.1"/>
</dbReference>
<comment type="caution">
    <text evidence="1">The sequence shown here is derived from an EMBL/GenBank/DDBJ whole genome shotgun (WGS) entry which is preliminary data.</text>
</comment>
<dbReference type="Gene3D" id="3.40.50.150">
    <property type="entry name" value="Vaccinia Virus protein VP39"/>
    <property type="match status" value="1"/>
</dbReference>
<dbReference type="InterPro" id="IPR029063">
    <property type="entry name" value="SAM-dependent_MTases_sf"/>
</dbReference>
<dbReference type="HOGENOM" id="CLU_2273462_0_0_7"/>
<name>V8CM95_9HELI</name>